<dbReference type="PANTHER" id="PTHR46805:SF1">
    <property type="entry name" value="FORKHEAD BOX PROTEIN J1"/>
    <property type="match status" value="1"/>
</dbReference>
<sequence>MLPEYGRACKRSNSALDRCHTEAGTTEVASLDDSLTNLSWLYNMSFSDAGVPNINPCKSSAIVDDPDTTTFVTSEETAVEPRVEQPYFSVVERVSMPHVTHDFKKKSVKPPFSYAQLLFMAMSAQGVGKQKLLLAEIYQFIMDNFIYYKTADPTWQNSVRHTLSLNRCFIRYPRENNRPGKGGYWTLNPQFVDVLENGVIRRKKSASPIMESVKKGANDSFSHSARFQKQYGTHVDYEEAYLYGFSPYLNTRLPWDRNSPSPPLVLNKKLSCDSGNLSPPTVLDGDLFGDTESRLVSPPPELNRKLSWGIENLSPPEVKKCTTRGKGNRCSAAAHKRKVDNASQPLAIKRIAASNGTSPSAPTNRSGDEVSPPNDKISCDSFTPCLSGIIPDERFEDSFDWSGVLHNDVTLSESKVKVEAIVDGYISVPLQPLMPTHGDDVGGELIMSADDLTQLGAEATVGAGYAGGKAYLSDGDCDHGDVDAADLRVDGVGIVQPSWWPQCTSYSFA</sequence>
<evidence type="ECO:0000259" key="10">
    <source>
        <dbReference type="PROSITE" id="PS50039"/>
    </source>
</evidence>
<dbReference type="PROSITE" id="PS50039">
    <property type="entry name" value="FORK_HEAD_3"/>
    <property type="match status" value="1"/>
</dbReference>
<comment type="similarity">
    <text evidence="7">Belongs to the FOXJ1 family.</text>
</comment>
<dbReference type="InterPro" id="IPR018122">
    <property type="entry name" value="TF_fork_head_CS_1"/>
</dbReference>
<evidence type="ECO:0000313" key="12">
    <source>
        <dbReference type="RefSeq" id="XP_014681615.1"/>
    </source>
</evidence>
<dbReference type="InterPro" id="IPR047513">
    <property type="entry name" value="FOXJ1"/>
</dbReference>
<keyword evidence="2" id="KW-0805">Transcription regulation</keyword>
<dbReference type="SUPFAM" id="SSF46785">
    <property type="entry name" value="Winged helix' DNA-binding domain"/>
    <property type="match status" value="1"/>
</dbReference>
<dbReference type="PANTHER" id="PTHR46805">
    <property type="entry name" value="FORKHEAD BOX PROTEIN J1"/>
    <property type="match status" value="1"/>
</dbReference>
<evidence type="ECO:0000256" key="7">
    <source>
        <dbReference type="ARBA" id="ARBA00034770"/>
    </source>
</evidence>
<name>A0ABM1FAZ4_PRICU</name>
<keyword evidence="3 8" id="KW-0238">DNA-binding</keyword>
<dbReference type="InterPro" id="IPR036390">
    <property type="entry name" value="WH_DNA-bd_sf"/>
</dbReference>
<dbReference type="GeneID" id="106821365"/>
<dbReference type="Pfam" id="PF00250">
    <property type="entry name" value="Forkhead"/>
    <property type="match status" value="1"/>
</dbReference>
<dbReference type="PROSITE" id="PS00658">
    <property type="entry name" value="FORK_HEAD_2"/>
    <property type="match status" value="1"/>
</dbReference>
<feature type="region of interest" description="Disordered" evidence="9">
    <location>
        <begin position="319"/>
        <end position="338"/>
    </location>
</feature>
<evidence type="ECO:0000256" key="8">
    <source>
        <dbReference type="PROSITE-ProRule" id="PRU00089"/>
    </source>
</evidence>
<evidence type="ECO:0000256" key="5">
    <source>
        <dbReference type="ARBA" id="ARBA00023163"/>
    </source>
</evidence>
<protein>
    <submittedName>
        <fullName evidence="12">Forkhead box protein D3-like</fullName>
    </submittedName>
</protein>
<accession>A0ABM1FAZ4</accession>
<reference evidence="12" key="1">
    <citation type="submission" date="2025-08" db="UniProtKB">
        <authorList>
            <consortium name="RefSeq"/>
        </authorList>
    </citation>
    <scope>IDENTIFICATION</scope>
</reference>
<dbReference type="PROSITE" id="PS00657">
    <property type="entry name" value="FORK_HEAD_1"/>
    <property type="match status" value="1"/>
</dbReference>
<keyword evidence="6 8" id="KW-0539">Nucleus</keyword>
<dbReference type="InterPro" id="IPR030456">
    <property type="entry name" value="TF_fork_head_CS_2"/>
</dbReference>
<evidence type="ECO:0000256" key="1">
    <source>
        <dbReference type="ARBA" id="ARBA00022794"/>
    </source>
</evidence>
<dbReference type="InterPro" id="IPR047512">
    <property type="entry name" value="FH_FOXJ1"/>
</dbReference>
<organism evidence="11 12">
    <name type="scientific">Priapulus caudatus</name>
    <name type="common">Priapulid worm</name>
    <dbReference type="NCBI Taxonomy" id="37621"/>
    <lineage>
        <taxon>Eukaryota</taxon>
        <taxon>Metazoa</taxon>
        <taxon>Ecdysozoa</taxon>
        <taxon>Scalidophora</taxon>
        <taxon>Priapulida</taxon>
        <taxon>Priapulimorpha</taxon>
        <taxon>Priapulimorphida</taxon>
        <taxon>Priapulidae</taxon>
        <taxon>Priapulus</taxon>
    </lineage>
</organism>
<dbReference type="InterPro" id="IPR036388">
    <property type="entry name" value="WH-like_DNA-bd_sf"/>
</dbReference>
<comment type="subcellular location">
    <subcellularLocation>
        <location evidence="8">Nucleus</location>
    </subcellularLocation>
</comment>
<proteinExistence type="inferred from homology"/>
<gene>
    <name evidence="12" type="primary">LOC106821365</name>
</gene>
<dbReference type="Gene3D" id="1.10.10.10">
    <property type="entry name" value="Winged helix-like DNA-binding domain superfamily/Winged helix DNA-binding domain"/>
    <property type="match status" value="1"/>
</dbReference>
<evidence type="ECO:0000313" key="11">
    <source>
        <dbReference type="Proteomes" id="UP000695022"/>
    </source>
</evidence>
<dbReference type="SMART" id="SM00339">
    <property type="entry name" value="FH"/>
    <property type="match status" value="1"/>
</dbReference>
<evidence type="ECO:0000256" key="9">
    <source>
        <dbReference type="SAM" id="MobiDB-lite"/>
    </source>
</evidence>
<feature type="DNA-binding region" description="Fork-head" evidence="8">
    <location>
        <begin position="109"/>
        <end position="205"/>
    </location>
</feature>
<feature type="compositionally biased region" description="Polar residues" evidence="9">
    <location>
        <begin position="354"/>
        <end position="365"/>
    </location>
</feature>
<dbReference type="InterPro" id="IPR001766">
    <property type="entry name" value="Fork_head_dom"/>
</dbReference>
<dbReference type="Proteomes" id="UP000695022">
    <property type="component" value="Unplaced"/>
</dbReference>
<feature type="domain" description="Fork-head" evidence="10">
    <location>
        <begin position="109"/>
        <end position="205"/>
    </location>
</feature>
<keyword evidence="4" id="KW-0010">Activator</keyword>
<dbReference type="CDD" id="cd20023">
    <property type="entry name" value="FH_FOXJ1"/>
    <property type="match status" value="1"/>
</dbReference>
<dbReference type="PRINTS" id="PR00053">
    <property type="entry name" value="FORKHEAD"/>
</dbReference>
<evidence type="ECO:0000256" key="6">
    <source>
        <dbReference type="ARBA" id="ARBA00023242"/>
    </source>
</evidence>
<evidence type="ECO:0000256" key="2">
    <source>
        <dbReference type="ARBA" id="ARBA00023015"/>
    </source>
</evidence>
<evidence type="ECO:0000256" key="3">
    <source>
        <dbReference type="ARBA" id="ARBA00023125"/>
    </source>
</evidence>
<feature type="region of interest" description="Disordered" evidence="9">
    <location>
        <begin position="352"/>
        <end position="375"/>
    </location>
</feature>
<keyword evidence="11" id="KW-1185">Reference proteome</keyword>
<keyword evidence="5" id="KW-0804">Transcription</keyword>
<dbReference type="RefSeq" id="XP_014681615.1">
    <property type="nucleotide sequence ID" value="XM_014826129.1"/>
</dbReference>
<evidence type="ECO:0000256" key="4">
    <source>
        <dbReference type="ARBA" id="ARBA00023159"/>
    </source>
</evidence>
<keyword evidence="1" id="KW-0970">Cilium biogenesis/degradation</keyword>